<dbReference type="Proteomes" id="UP000492820">
    <property type="component" value="Unassembled WGS sequence"/>
</dbReference>
<reference evidence="2" key="2">
    <citation type="submission" date="2014-06" db="EMBL/GenBank/DDBJ databases">
        <authorList>
            <person name="Aslett M."/>
        </authorList>
    </citation>
    <scope>NUCLEOTIDE SEQUENCE</scope>
</reference>
<gene>
    <name evidence="2" type="ORF">EgrG_001056500</name>
</gene>
<organism evidence="2">
    <name type="scientific">Echinococcus granulosus</name>
    <name type="common">Hydatid tapeworm</name>
    <dbReference type="NCBI Taxonomy" id="6210"/>
    <lineage>
        <taxon>Eukaryota</taxon>
        <taxon>Metazoa</taxon>
        <taxon>Spiralia</taxon>
        <taxon>Lophotrochozoa</taxon>
        <taxon>Platyhelminthes</taxon>
        <taxon>Cestoda</taxon>
        <taxon>Eucestoda</taxon>
        <taxon>Cyclophyllidea</taxon>
        <taxon>Taeniidae</taxon>
        <taxon>Echinococcus</taxon>
        <taxon>Echinococcus granulosus group</taxon>
    </lineage>
</organism>
<accession>A0A068WJF5</accession>
<evidence type="ECO:0000313" key="4">
    <source>
        <dbReference type="WBParaSite" id="EgrG_001056500"/>
    </source>
</evidence>
<dbReference type="EMBL" id="LK028577">
    <property type="protein sequence ID" value="CDS17798.1"/>
    <property type="molecule type" value="Genomic_DNA"/>
</dbReference>
<feature type="region of interest" description="Disordered" evidence="1">
    <location>
        <begin position="593"/>
        <end position="621"/>
    </location>
</feature>
<dbReference type="AlphaFoldDB" id="A0A068WJF5"/>
<evidence type="ECO:0000313" key="2">
    <source>
        <dbReference type="EMBL" id="CDS17798.1"/>
    </source>
</evidence>
<reference evidence="4" key="3">
    <citation type="submission" date="2020-10" db="UniProtKB">
        <authorList>
            <consortium name="WormBaseParasite"/>
        </authorList>
    </citation>
    <scope>IDENTIFICATION</scope>
</reference>
<name>A0A068WJF5_ECHGR</name>
<evidence type="ECO:0000256" key="1">
    <source>
        <dbReference type="SAM" id="MobiDB-lite"/>
    </source>
</evidence>
<dbReference type="OrthoDB" id="6278978at2759"/>
<dbReference type="WBParaSite" id="EgrG_001056500">
    <property type="protein sequence ID" value="EgrG_001056500"/>
    <property type="gene ID" value="EgrG_001056500"/>
</dbReference>
<proteinExistence type="predicted"/>
<reference evidence="2 3" key="1">
    <citation type="journal article" date="2013" name="Nature">
        <title>The genomes of four tapeworm species reveal adaptations to parasitism.</title>
        <authorList>
            <person name="Tsai I.J."/>
            <person name="Zarowiecki M."/>
            <person name="Holroyd N."/>
            <person name="Garciarrubio A."/>
            <person name="Sanchez-Flores A."/>
            <person name="Brooks K.L."/>
            <person name="Tracey A."/>
            <person name="Bobes R.J."/>
            <person name="Fragoso G."/>
            <person name="Sciutto E."/>
            <person name="Aslett M."/>
            <person name="Beasley H."/>
            <person name="Bennett H.M."/>
            <person name="Cai J."/>
            <person name="Camicia F."/>
            <person name="Clark R."/>
            <person name="Cucher M."/>
            <person name="De Silva N."/>
            <person name="Day T.A."/>
            <person name="Deplazes P."/>
            <person name="Estrada K."/>
            <person name="Fernandez C."/>
            <person name="Holland P.W."/>
            <person name="Hou J."/>
            <person name="Hu S."/>
            <person name="Huckvale T."/>
            <person name="Hung S.S."/>
            <person name="Kamenetzky L."/>
            <person name="Keane J.A."/>
            <person name="Kiss F."/>
            <person name="Koziol U."/>
            <person name="Lambert O."/>
            <person name="Liu K."/>
            <person name="Luo X."/>
            <person name="Luo Y."/>
            <person name="Macchiaroli N."/>
            <person name="Nichol S."/>
            <person name="Paps J."/>
            <person name="Parkinson J."/>
            <person name="Pouchkina-Stantcheva N."/>
            <person name="Riddiford N."/>
            <person name="Rosenzvit M."/>
            <person name="Salinas G."/>
            <person name="Wasmuth J.D."/>
            <person name="Zamanian M."/>
            <person name="Zheng Y."/>
            <person name="Cai X."/>
            <person name="Soberon X."/>
            <person name="Olson P.D."/>
            <person name="Laclette J.P."/>
            <person name="Brehm K."/>
            <person name="Berriman M."/>
            <person name="Garciarrubio A."/>
            <person name="Bobes R.J."/>
            <person name="Fragoso G."/>
            <person name="Sanchez-Flores A."/>
            <person name="Estrada K."/>
            <person name="Cevallos M.A."/>
            <person name="Morett E."/>
            <person name="Gonzalez V."/>
            <person name="Portillo T."/>
            <person name="Ochoa-Leyva A."/>
            <person name="Jose M.V."/>
            <person name="Sciutto E."/>
            <person name="Landa A."/>
            <person name="Jimenez L."/>
            <person name="Valdes V."/>
            <person name="Carrero J.C."/>
            <person name="Larralde C."/>
            <person name="Morales-Montor J."/>
            <person name="Limon-Lason J."/>
            <person name="Soberon X."/>
            <person name="Laclette J.P."/>
        </authorList>
    </citation>
    <scope>NUCLEOTIDE SEQUENCE [LARGE SCALE GENOMIC DNA]</scope>
</reference>
<feature type="region of interest" description="Disordered" evidence="1">
    <location>
        <begin position="82"/>
        <end position="113"/>
    </location>
</feature>
<protein>
    <submittedName>
        <fullName evidence="2 4">Uncharacterized protein</fullName>
    </submittedName>
</protein>
<sequence length="677" mass="76066">MSAESRVNNSTFFITTLHTDESRCVSTHVITIQPWHLSWVEVNAPQILTVCINALLRKLPACFIDASSLCCHSDSHMARRESTRRGFRDCQRSESPTNTISSYTPISPQPRAARRNRAPIRFNSPSYTNSPVLPFFSAQTNTSFGDIFTAVLGSKLAKQSTSKNLHSQMEPLLLSEPMKSNNVVKKAPITQTFLEPLAFECRVREDRERQLDIRCLRIIRKLNCYPEYQEIVRRFANVESEMDAEALMTSCVNKARLRSSCGVRAYLRKFLRLKEPTHPLTVSQATLLLSSDSTPEHSCVREVNGSPNRYDARRLSRNSMILEQSSEMEETWAMERSVNMTNGSSGSGTVVVAAAPRNLPPETLLRRLARSISIRLAYKRCLLEQANQRLTELDKVTNVIRSILRKATDEALPQMRNGTEVCYFNIPPIAPPVAEVVEMKLCQVTSDHPLLRSFPLPSTLSIPALVSNSAETALPEVTANLLPRFDRLLSSQTAVLELLCQLTRRLYCLDRRIAERIATGADTTTRLGDEQQPCELDAILFPLQSRRQQLVEQIAEAQRLRDDFEGTKVRLLSGLQHQFFVLHDTFIHSEGTKSGENSASLSEGHECFNSSGRSSPSTPPRSEVDNVICLAEYVSQHLGTYLQALLIKLLLETEIYDDQEAVDCVGEHLRLVASFSP</sequence>
<feature type="compositionally biased region" description="Basic and acidic residues" evidence="1">
    <location>
        <begin position="82"/>
        <end position="92"/>
    </location>
</feature>
<evidence type="ECO:0000313" key="3">
    <source>
        <dbReference type="Proteomes" id="UP000492820"/>
    </source>
</evidence>
<feature type="compositionally biased region" description="Polar residues" evidence="1">
    <location>
        <begin position="93"/>
        <end position="106"/>
    </location>
</feature>